<dbReference type="GO" id="GO:0017171">
    <property type="term" value="F:serine hydrolase activity"/>
    <property type="evidence" value="ECO:0007669"/>
    <property type="project" value="TreeGrafter"/>
</dbReference>
<dbReference type="InterPro" id="IPR029058">
    <property type="entry name" value="AB_hydrolase_fold"/>
</dbReference>
<dbReference type="PANTHER" id="PTHR20908">
    <property type="entry name" value="LD15586P"/>
    <property type="match status" value="1"/>
</dbReference>
<keyword evidence="1" id="KW-0812">Transmembrane</keyword>
<sequence length="291" mass="31986">MLLFPWWITSRETEGAPVMAPLLPADVTVTRLSRSIHLYCKPGPPGSPGPRPLLLLLPWLGAQPAAQAKYLQLYLACGFDVLAVESALSHFLCPRRGLGRAARVLALLRGPGVLARRPLVVHALSLGGYTFAQMLLLMGQDLGRHSSVAQRLRGHIFDSLVVGSLDHMALGVSQLIRPQALGPVVKATAMLYFHMCPGCTVRHYEAAVGAFWQPPVKSPTLVFYSHDDPLCDSARLHELLASWQRLGMPVWAQAWETSRHAAHLCQHPLEYCHTLTTFLRRLGLAVPLAQL</sequence>
<name>A0A5N4DYD6_CAMDR</name>
<evidence type="ECO:0000313" key="2">
    <source>
        <dbReference type="Proteomes" id="UP000299084"/>
    </source>
</evidence>
<dbReference type="InterPro" id="IPR008547">
    <property type="entry name" value="DUF829_TMEM53"/>
</dbReference>
<evidence type="ECO:0000313" key="1">
    <source>
        <dbReference type="EMBL" id="KAB1276010.1"/>
    </source>
</evidence>
<gene>
    <name evidence="1" type="ORF">Cadr_000008325</name>
</gene>
<dbReference type="Gene3D" id="3.40.50.1820">
    <property type="entry name" value="alpha/beta hydrolase"/>
    <property type="match status" value="1"/>
</dbReference>
<keyword evidence="1" id="KW-0472">Membrane</keyword>
<dbReference type="PANTHER" id="PTHR20908:SF4">
    <property type="entry name" value="SI:DKEY-5I3.5"/>
    <property type="match status" value="1"/>
</dbReference>
<protein>
    <submittedName>
        <fullName evidence="1">Transmembrane protein 53-B</fullName>
    </submittedName>
</protein>
<dbReference type="EMBL" id="JWIN03000007">
    <property type="protein sequence ID" value="KAB1276010.1"/>
    <property type="molecule type" value="Genomic_DNA"/>
</dbReference>
<reference evidence="1 2" key="1">
    <citation type="journal article" date="2019" name="Mol. Ecol. Resour.">
        <title>Improving Illumina assemblies with Hi-C and long reads: an example with the North African dromedary.</title>
        <authorList>
            <person name="Elbers J.P."/>
            <person name="Rogers M.F."/>
            <person name="Perelman P.L."/>
            <person name="Proskuryakova A.A."/>
            <person name="Serdyukova N.A."/>
            <person name="Johnson W.E."/>
            <person name="Horin P."/>
            <person name="Corander J."/>
            <person name="Murphy D."/>
            <person name="Burger P.A."/>
        </authorList>
    </citation>
    <scope>NUCLEOTIDE SEQUENCE [LARGE SCALE GENOMIC DNA]</scope>
    <source>
        <strain evidence="1">Drom800</strain>
        <tissue evidence="1">Blood</tissue>
    </source>
</reference>
<accession>A0A5N4DYD6</accession>
<proteinExistence type="predicted"/>
<dbReference type="Pfam" id="PF05705">
    <property type="entry name" value="DUF829"/>
    <property type="match status" value="1"/>
</dbReference>
<comment type="caution">
    <text evidence="1">The sequence shown here is derived from an EMBL/GenBank/DDBJ whole genome shotgun (WGS) entry which is preliminary data.</text>
</comment>
<dbReference type="SUPFAM" id="SSF53474">
    <property type="entry name" value="alpha/beta-Hydrolases"/>
    <property type="match status" value="1"/>
</dbReference>
<dbReference type="Proteomes" id="UP000299084">
    <property type="component" value="Unassembled WGS sequence"/>
</dbReference>
<organism evidence="1 2">
    <name type="scientific">Camelus dromedarius</name>
    <name type="common">Dromedary</name>
    <name type="synonym">Arabian camel</name>
    <dbReference type="NCBI Taxonomy" id="9838"/>
    <lineage>
        <taxon>Eukaryota</taxon>
        <taxon>Metazoa</taxon>
        <taxon>Chordata</taxon>
        <taxon>Craniata</taxon>
        <taxon>Vertebrata</taxon>
        <taxon>Euteleostomi</taxon>
        <taxon>Mammalia</taxon>
        <taxon>Eutheria</taxon>
        <taxon>Laurasiatheria</taxon>
        <taxon>Artiodactyla</taxon>
        <taxon>Tylopoda</taxon>
        <taxon>Camelidae</taxon>
        <taxon>Camelus</taxon>
    </lineage>
</organism>
<keyword evidence="2" id="KW-1185">Reference proteome</keyword>
<dbReference type="AlphaFoldDB" id="A0A5N4DYD6"/>